<dbReference type="GO" id="GO:0030955">
    <property type="term" value="F:potassium ion binding"/>
    <property type="evidence" value="ECO:0007669"/>
    <property type="project" value="UniProtKB-UniRule"/>
</dbReference>
<evidence type="ECO:0000259" key="16">
    <source>
        <dbReference type="Pfam" id="PF02887"/>
    </source>
</evidence>
<evidence type="ECO:0000256" key="13">
    <source>
        <dbReference type="NCBIfam" id="TIGR01064"/>
    </source>
</evidence>
<evidence type="ECO:0000313" key="18">
    <source>
        <dbReference type="Proteomes" id="UP000253562"/>
    </source>
</evidence>
<evidence type="ECO:0000259" key="15">
    <source>
        <dbReference type="Pfam" id="PF00224"/>
    </source>
</evidence>
<dbReference type="AlphaFoldDB" id="A0A368KKD3"/>
<dbReference type="Gene3D" id="2.40.33.10">
    <property type="entry name" value="PK beta-barrel domain-like"/>
    <property type="match status" value="1"/>
</dbReference>
<dbReference type="Pfam" id="PF02887">
    <property type="entry name" value="PK_C"/>
    <property type="match status" value="1"/>
</dbReference>
<dbReference type="InterPro" id="IPR001697">
    <property type="entry name" value="Pyr_Knase"/>
</dbReference>
<dbReference type="EC" id="2.7.1.40" evidence="4 13"/>
<evidence type="ECO:0000256" key="3">
    <source>
        <dbReference type="ARBA" id="ARBA00008663"/>
    </source>
</evidence>
<dbReference type="InterPro" id="IPR015806">
    <property type="entry name" value="Pyrv_Knase_insert_dom_sf"/>
</dbReference>
<evidence type="ECO:0000256" key="4">
    <source>
        <dbReference type="ARBA" id="ARBA00012142"/>
    </source>
</evidence>
<dbReference type="InterPro" id="IPR036918">
    <property type="entry name" value="Pyrv_Knase_C_sf"/>
</dbReference>
<comment type="pathway">
    <text evidence="2 14">Carbohydrate degradation; glycolysis; pyruvate from D-glyceraldehyde 3-phosphate: step 5/5.</text>
</comment>
<name>A0A368KKD3_9BACT</name>
<keyword evidence="5 14" id="KW-0808">Transferase</keyword>
<dbReference type="Gene3D" id="3.20.20.60">
    <property type="entry name" value="Phosphoenolpyruvate-binding domains"/>
    <property type="match status" value="1"/>
</dbReference>
<dbReference type="InterPro" id="IPR011037">
    <property type="entry name" value="Pyrv_Knase-like_insert_dom_sf"/>
</dbReference>
<dbReference type="PANTHER" id="PTHR11817">
    <property type="entry name" value="PYRUVATE KINASE"/>
    <property type="match status" value="1"/>
</dbReference>
<dbReference type="GO" id="GO:0016301">
    <property type="term" value="F:kinase activity"/>
    <property type="evidence" value="ECO:0007669"/>
    <property type="project" value="UniProtKB-KW"/>
</dbReference>
<dbReference type="GO" id="GO:0004743">
    <property type="term" value="F:pyruvate kinase activity"/>
    <property type="evidence" value="ECO:0007669"/>
    <property type="project" value="UniProtKB-UniRule"/>
</dbReference>
<dbReference type="SUPFAM" id="SSF50800">
    <property type="entry name" value="PK beta-barrel domain-like"/>
    <property type="match status" value="1"/>
</dbReference>
<evidence type="ECO:0000256" key="11">
    <source>
        <dbReference type="ARBA" id="ARBA00023152"/>
    </source>
</evidence>
<keyword evidence="7" id="KW-0547">Nucleotide-binding</keyword>
<feature type="domain" description="Pyruvate kinase barrel" evidence="15">
    <location>
        <begin position="12"/>
        <end position="330"/>
    </location>
</feature>
<keyword evidence="6" id="KW-0479">Metal-binding</keyword>
<dbReference type="InterPro" id="IPR040442">
    <property type="entry name" value="Pyrv_kinase-like_dom_sf"/>
</dbReference>
<dbReference type="GO" id="GO:0000287">
    <property type="term" value="F:magnesium ion binding"/>
    <property type="evidence" value="ECO:0007669"/>
    <property type="project" value="UniProtKB-UniRule"/>
</dbReference>
<organism evidence="17 18">
    <name type="scientific">Bremerella cremea</name>
    <dbReference type="NCBI Taxonomy" id="1031537"/>
    <lineage>
        <taxon>Bacteria</taxon>
        <taxon>Pseudomonadati</taxon>
        <taxon>Planctomycetota</taxon>
        <taxon>Planctomycetia</taxon>
        <taxon>Pirellulales</taxon>
        <taxon>Pirellulaceae</taxon>
        <taxon>Bremerella</taxon>
    </lineage>
</organism>
<dbReference type="Gene3D" id="3.40.1380.20">
    <property type="entry name" value="Pyruvate kinase, C-terminal domain"/>
    <property type="match status" value="1"/>
</dbReference>
<dbReference type="Proteomes" id="UP000253562">
    <property type="component" value="Unassembled WGS sequence"/>
</dbReference>
<evidence type="ECO:0000313" key="17">
    <source>
        <dbReference type="EMBL" id="RCS41209.1"/>
    </source>
</evidence>
<evidence type="ECO:0000256" key="1">
    <source>
        <dbReference type="ARBA" id="ARBA00001958"/>
    </source>
</evidence>
<comment type="similarity">
    <text evidence="3 14">Belongs to the pyruvate kinase family.</text>
</comment>
<keyword evidence="11 14" id="KW-0324">Glycolysis</keyword>
<feature type="domain" description="Pyruvate kinase C-terminal" evidence="16">
    <location>
        <begin position="368"/>
        <end position="468"/>
    </location>
</feature>
<dbReference type="UniPathway" id="UPA00109">
    <property type="reaction ID" value="UER00188"/>
</dbReference>
<evidence type="ECO:0000256" key="2">
    <source>
        <dbReference type="ARBA" id="ARBA00004997"/>
    </source>
</evidence>
<dbReference type="GO" id="GO:0005524">
    <property type="term" value="F:ATP binding"/>
    <property type="evidence" value="ECO:0007669"/>
    <property type="project" value="UniProtKB-KW"/>
</dbReference>
<dbReference type="InterPro" id="IPR015793">
    <property type="entry name" value="Pyrv_Knase_brl"/>
</dbReference>
<reference evidence="17 18" key="1">
    <citation type="submission" date="2018-07" db="EMBL/GenBank/DDBJ databases">
        <title>Comparative genomes isolates from brazilian mangrove.</title>
        <authorList>
            <person name="De Araujo J.E."/>
            <person name="Taketani R.G."/>
            <person name="Silva M.C.P."/>
            <person name="Lourenco M.V."/>
            <person name="Oliveira V.M."/>
            <person name="Andreote F.D."/>
        </authorList>
    </citation>
    <scope>NUCLEOTIDE SEQUENCE [LARGE SCALE GENOMIC DNA]</scope>
    <source>
        <strain evidence="17 18">HEX PRIS-MGV</strain>
    </source>
</reference>
<evidence type="ECO:0000256" key="12">
    <source>
        <dbReference type="ARBA" id="ARBA00023317"/>
    </source>
</evidence>
<evidence type="ECO:0000256" key="8">
    <source>
        <dbReference type="ARBA" id="ARBA00022777"/>
    </source>
</evidence>
<keyword evidence="10 14" id="KW-0460">Magnesium</keyword>
<dbReference type="InterPro" id="IPR015813">
    <property type="entry name" value="Pyrv/PenolPyrv_kinase-like_dom"/>
</dbReference>
<evidence type="ECO:0000256" key="6">
    <source>
        <dbReference type="ARBA" id="ARBA00022723"/>
    </source>
</evidence>
<dbReference type="SUPFAM" id="SSF52935">
    <property type="entry name" value="PK C-terminal domain-like"/>
    <property type="match status" value="1"/>
</dbReference>
<dbReference type="Pfam" id="PF00224">
    <property type="entry name" value="PK"/>
    <property type="match status" value="1"/>
</dbReference>
<comment type="caution">
    <text evidence="17">The sequence shown here is derived from an EMBL/GenBank/DDBJ whole genome shotgun (WGS) entry which is preliminary data.</text>
</comment>
<comment type="catalytic activity">
    <reaction evidence="14">
        <text>pyruvate + ATP = phosphoenolpyruvate + ADP + H(+)</text>
        <dbReference type="Rhea" id="RHEA:18157"/>
        <dbReference type="ChEBI" id="CHEBI:15361"/>
        <dbReference type="ChEBI" id="CHEBI:15378"/>
        <dbReference type="ChEBI" id="CHEBI:30616"/>
        <dbReference type="ChEBI" id="CHEBI:58702"/>
        <dbReference type="ChEBI" id="CHEBI:456216"/>
        <dbReference type="EC" id="2.7.1.40"/>
    </reaction>
</comment>
<comment type="cofactor">
    <cofactor evidence="1">
        <name>K(+)</name>
        <dbReference type="ChEBI" id="CHEBI:29103"/>
    </cofactor>
</comment>
<evidence type="ECO:0000256" key="9">
    <source>
        <dbReference type="ARBA" id="ARBA00022840"/>
    </source>
</evidence>
<evidence type="ECO:0000256" key="5">
    <source>
        <dbReference type="ARBA" id="ARBA00022679"/>
    </source>
</evidence>
<gene>
    <name evidence="17" type="primary">pyk</name>
    <name evidence="17" type="ORF">DTL42_21810</name>
</gene>
<accession>A0A368KKD3</accession>
<keyword evidence="9" id="KW-0067">ATP-binding</keyword>
<keyword evidence="12 17" id="KW-0670">Pyruvate</keyword>
<dbReference type="OrthoDB" id="9812123at2"/>
<dbReference type="PROSITE" id="PS00110">
    <property type="entry name" value="PYRUVATE_KINASE"/>
    <property type="match status" value="1"/>
</dbReference>
<dbReference type="NCBIfam" id="NF004491">
    <property type="entry name" value="PRK05826.1"/>
    <property type="match status" value="1"/>
</dbReference>
<dbReference type="EMBL" id="QPEX01000045">
    <property type="protein sequence ID" value="RCS41209.1"/>
    <property type="molecule type" value="Genomic_DNA"/>
</dbReference>
<evidence type="ECO:0000256" key="14">
    <source>
        <dbReference type="RuleBase" id="RU000504"/>
    </source>
</evidence>
<dbReference type="FunFam" id="2.40.33.10:FF:000001">
    <property type="entry name" value="Pyruvate kinase"/>
    <property type="match status" value="1"/>
</dbReference>
<protein>
    <recommendedName>
        <fullName evidence="4 13">Pyruvate kinase</fullName>
        <ecNumber evidence="4 13">2.7.1.40</ecNumber>
    </recommendedName>
</protein>
<dbReference type="PRINTS" id="PR01050">
    <property type="entry name" value="PYRUVTKNASE"/>
</dbReference>
<dbReference type="NCBIfam" id="TIGR01064">
    <property type="entry name" value="pyruv_kin"/>
    <property type="match status" value="1"/>
</dbReference>
<proteinExistence type="inferred from homology"/>
<keyword evidence="8 14" id="KW-0418">Kinase</keyword>
<sequence>MSAARIYPNRARTKIVATVGPACRSPEMLEELILAGVDVFRVNLAHGDLKDHSEVVKNIREISARVDRPIAALADLSGPKIRLGILQEEIVQCHEDEIFTFVRGEETTEPNQLTCNYKPLIDELEVGNDVMLADGTVMMSVLEKTPDSAICKVVQAGPIRSRQGINLPGTKLSVPALTPQDIEHVKWAAENDLDYVSLSFVRSPDDLRQLRDLLMQHESRAFIIAKIEKREALDNLDEIVRESNGVMVARGDLGVEIDVAEVAAAQKLIVSTCSRIGRPVIVATQMLDSMTTSNRPTRAEATDVANAILDGADACMLSGETAVGVHPVAVVKMMNRIMMATERMWLEQRGKASRIDNRVAQVHPVTQAVVSGASITAEHLDAKLVVTATRTGGTALTKAKLRDAIPTISVSDSDAALRRMCLYWGVTPISNAPVHNGIQLRRFIDQWGLSNGYLEEGDRVVFVTGGGIMQSAEYIVVIHRVEKPHEQA</sequence>
<dbReference type="InterPro" id="IPR018209">
    <property type="entry name" value="Pyrv_Knase_AS"/>
</dbReference>
<dbReference type="InterPro" id="IPR015795">
    <property type="entry name" value="Pyrv_Knase_C"/>
</dbReference>
<dbReference type="SUPFAM" id="SSF51621">
    <property type="entry name" value="Phosphoenolpyruvate/pyruvate domain"/>
    <property type="match status" value="1"/>
</dbReference>
<evidence type="ECO:0000256" key="7">
    <source>
        <dbReference type="ARBA" id="ARBA00022741"/>
    </source>
</evidence>
<evidence type="ECO:0000256" key="10">
    <source>
        <dbReference type="ARBA" id="ARBA00022842"/>
    </source>
</evidence>
<dbReference type="RefSeq" id="WP_114372170.1">
    <property type="nucleotide sequence ID" value="NZ_QPEX01000045.1"/>
</dbReference>